<dbReference type="Proteomes" id="UP000464495">
    <property type="component" value="Chromosome"/>
</dbReference>
<dbReference type="InterPro" id="IPR005545">
    <property type="entry name" value="YCII"/>
</dbReference>
<dbReference type="EMBL" id="CP046620">
    <property type="protein sequence ID" value="QHQ35846.1"/>
    <property type="molecule type" value="Genomic_DNA"/>
</dbReference>
<dbReference type="KEGG" id="amaq:GO499_12015"/>
<proteinExistence type="inferred from homology"/>
<evidence type="ECO:0000313" key="3">
    <source>
        <dbReference type="EMBL" id="QHQ35846.1"/>
    </source>
</evidence>
<organism evidence="3 4">
    <name type="scientific">Algicella marina</name>
    <dbReference type="NCBI Taxonomy" id="2683284"/>
    <lineage>
        <taxon>Bacteria</taxon>
        <taxon>Pseudomonadati</taxon>
        <taxon>Pseudomonadota</taxon>
        <taxon>Alphaproteobacteria</taxon>
        <taxon>Rhodobacterales</taxon>
        <taxon>Paracoccaceae</taxon>
        <taxon>Algicella</taxon>
    </lineage>
</organism>
<dbReference type="Pfam" id="PF03795">
    <property type="entry name" value="YCII"/>
    <property type="match status" value="1"/>
</dbReference>
<feature type="domain" description="YCII-related" evidence="2">
    <location>
        <begin position="1"/>
        <end position="86"/>
    </location>
</feature>
<dbReference type="SUPFAM" id="SSF54909">
    <property type="entry name" value="Dimeric alpha+beta barrel"/>
    <property type="match status" value="1"/>
</dbReference>
<name>A0A6P1T306_9RHOB</name>
<dbReference type="InterPro" id="IPR011008">
    <property type="entry name" value="Dimeric_a/b-barrel"/>
</dbReference>
<accession>A0A6P1T306</accession>
<dbReference type="RefSeq" id="WP_161862404.1">
    <property type="nucleotide sequence ID" value="NZ_CP046620.1"/>
</dbReference>
<comment type="similarity">
    <text evidence="1">Belongs to the YciI family.</text>
</comment>
<dbReference type="Gene3D" id="3.30.70.1060">
    <property type="entry name" value="Dimeric alpha+beta barrel"/>
    <property type="match status" value="1"/>
</dbReference>
<protein>
    <recommendedName>
        <fullName evidence="2">YCII-related domain-containing protein</fullName>
    </recommendedName>
</protein>
<evidence type="ECO:0000256" key="1">
    <source>
        <dbReference type="ARBA" id="ARBA00007689"/>
    </source>
</evidence>
<keyword evidence="4" id="KW-1185">Reference proteome</keyword>
<evidence type="ECO:0000259" key="2">
    <source>
        <dbReference type="Pfam" id="PF03795"/>
    </source>
</evidence>
<sequence length="92" mass="10217">MQYAVIFEDAEGKGELRASHMAAHLKFLESSGAVLSAGPLVGEDGCIRSGLWLVEAPGREAVEALVREDPFWPTGLRAGYEILEWRRVFERN</sequence>
<reference evidence="3 4" key="1">
    <citation type="submission" date="2019-12" db="EMBL/GenBank/DDBJ databases">
        <title>Complete genome sequence of Algicella marina strain 9Alg 56(T) isolated from the red alga Tichocarpus crinitus.</title>
        <authorList>
            <person name="Kim S.-G."/>
            <person name="Nedashkovskaya O.I."/>
        </authorList>
    </citation>
    <scope>NUCLEOTIDE SEQUENCE [LARGE SCALE GENOMIC DNA]</scope>
    <source>
        <strain evidence="3 4">9Alg 56</strain>
    </source>
</reference>
<dbReference type="AlphaFoldDB" id="A0A6P1T306"/>
<evidence type="ECO:0000313" key="4">
    <source>
        <dbReference type="Proteomes" id="UP000464495"/>
    </source>
</evidence>
<gene>
    <name evidence="3" type="ORF">GO499_12015</name>
</gene>